<feature type="region of interest" description="Disordered" evidence="1">
    <location>
        <begin position="1"/>
        <end position="21"/>
    </location>
</feature>
<reference evidence="2 3" key="1">
    <citation type="submission" date="2014-06" db="EMBL/GenBank/DDBJ databases">
        <authorList>
            <person name="Swart Estienne"/>
        </authorList>
    </citation>
    <scope>NUCLEOTIDE SEQUENCE [LARGE SCALE GENOMIC DNA]</scope>
    <source>
        <strain evidence="2 3">130c</strain>
    </source>
</reference>
<organism evidence="2 3">
    <name type="scientific">Stylonychia lemnae</name>
    <name type="common">Ciliate</name>
    <dbReference type="NCBI Taxonomy" id="5949"/>
    <lineage>
        <taxon>Eukaryota</taxon>
        <taxon>Sar</taxon>
        <taxon>Alveolata</taxon>
        <taxon>Ciliophora</taxon>
        <taxon>Intramacronucleata</taxon>
        <taxon>Spirotrichea</taxon>
        <taxon>Stichotrichia</taxon>
        <taxon>Sporadotrichida</taxon>
        <taxon>Oxytrichidae</taxon>
        <taxon>Stylonychinae</taxon>
        <taxon>Stylonychia</taxon>
    </lineage>
</organism>
<evidence type="ECO:0000256" key="1">
    <source>
        <dbReference type="SAM" id="MobiDB-lite"/>
    </source>
</evidence>
<feature type="region of interest" description="Disordered" evidence="1">
    <location>
        <begin position="347"/>
        <end position="461"/>
    </location>
</feature>
<dbReference type="Proteomes" id="UP000039865">
    <property type="component" value="Unassembled WGS sequence"/>
</dbReference>
<name>A0A078AUZ8_STYLE</name>
<protein>
    <submittedName>
        <fullName evidence="2">Uncharacterized protein</fullName>
    </submittedName>
</protein>
<evidence type="ECO:0000313" key="3">
    <source>
        <dbReference type="Proteomes" id="UP000039865"/>
    </source>
</evidence>
<feature type="compositionally biased region" description="Basic and acidic residues" evidence="1">
    <location>
        <begin position="9"/>
        <end position="21"/>
    </location>
</feature>
<feature type="compositionally biased region" description="Polar residues" evidence="1">
    <location>
        <begin position="302"/>
        <end position="315"/>
    </location>
</feature>
<proteinExistence type="predicted"/>
<feature type="compositionally biased region" description="Low complexity" evidence="1">
    <location>
        <begin position="210"/>
        <end position="222"/>
    </location>
</feature>
<dbReference type="InParanoid" id="A0A078AUZ8"/>
<evidence type="ECO:0000313" key="2">
    <source>
        <dbReference type="EMBL" id="CDW85077.1"/>
    </source>
</evidence>
<dbReference type="AlphaFoldDB" id="A0A078AUZ8"/>
<gene>
    <name evidence="2" type="primary">Contig9770.g10446</name>
    <name evidence="2" type="ORF">STYLEM_14147</name>
</gene>
<keyword evidence="3" id="KW-1185">Reference proteome</keyword>
<dbReference type="EMBL" id="CCKQ01013413">
    <property type="protein sequence ID" value="CDW85077.1"/>
    <property type="molecule type" value="Genomic_DNA"/>
</dbReference>
<feature type="region of interest" description="Disordered" evidence="1">
    <location>
        <begin position="150"/>
        <end position="224"/>
    </location>
</feature>
<feature type="compositionally biased region" description="Polar residues" evidence="1">
    <location>
        <begin position="421"/>
        <end position="458"/>
    </location>
</feature>
<feature type="compositionally biased region" description="Polar residues" evidence="1">
    <location>
        <begin position="347"/>
        <end position="391"/>
    </location>
</feature>
<accession>A0A078AUZ8</accession>
<sequence length="513" mass="57413">MGGANSCCENRDKPYEGEKVNKDFQIRFQQRQLRAQGNGKRVSCSRPKTLDVPRNEEVNLVMGKNRRMQCQSGERPAIFTPSLLRIGKNLKDAGKGNSIGSQLSPRLVNPETKIILRSPSNKTLKINPSQENFVKSHESYLSLHHKVMPSVSNDEKKQASPRRNSSQLTLVDEDECNDNSQEIEEHNSEVRISNLNTRIAPQMEQKIKRSSQTTSRTTTPRTNINLQSYASLTQLDNQNVVIESQPSVVSTNNNKNEEFSQIMDDQNMLNMLNKSIKQKTQVRVKRVQKSQQSSPFGIAQPKSGSMKNQQNPRDQYNQQPQNIELEIGQIQIEFRKSELMKRPQYAVNSATSKSSKIASRMTKSPLSTNLTSSSYNITSPQPTHSKPGNISSDERPSTKSNTPVINMTEIEESKDEETIKQLPTTPNDLKKQNSNKTKNLNSNITSQKQSAQKTSKNPQALGAQNELARLVGKSLVASTKKKIALKKKFANINNSNNVISGNGNQSLIKGLII</sequence>
<feature type="compositionally biased region" description="Polar residues" evidence="1">
    <location>
        <begin position="190"/>
        <end position="199"/>
    </location>
</feature>
<feature type="region of interest" description="Disordered" evidence="1">
    <location>
        <begin position="285"/>
        <end position="315"/>
    </location>
</feature>